<dbReference type="InterPro" id="IPR031737">
    <property type="entry name" value="CNDH2_C"/>
</dbReference>
<sequence>MPSQEASSDSSDVTSRYSHLLQPIRDLTKNWDVDVAAQLEEYLAEIEKIKISFDEGKTTMNFAEAALLIQGSTCIYSKKVEYLYSLVYQTLDLIASKKRLQQASTDDSVEQGKKSAKGHTKEYRSWDDIKVSKNIDLKEDEDDNAERKSSLIVPRIPLALIPLPEEERGDVLLSRTGEAIGRKNDFKMNTSIVHGPTGTLLLDWTHLSLIDDSFRGLKPATPSVMSGLEPRTHEQSANHGLDAAESYEALELPDPDDNFDPPELMDDDALDDCHNAPKNCNEFVTEETEDHQEERRALRARPETKQVVQAQPFKDPWKMLDPHDPGTAQEKPFKKGKPFKKPSSLTSHQKKKKRKRKEENKEPTLVPINQFISQAFYSHASKMSKNSLKIPSFPEFEYLYWVEYREKQKLHAKLKKVLSQVASKEEIEELNSIVENREENADGQVYDDGNGVGYDDPANFDDDGDDFGGVDEGLDLGSAEVLEPMALEEPADGVVISSYEEMVRKYVDSYLLEARQQYAQETELSRRVREWEERIVPVLTEEETHRPFDIHKYGEEIIDSFKGNSNQDFRQLAHEKEPFEICRFFLATLQLANNYNVEITADGVGEKAVDTMRLKLLKRTPGNVAIATFGGHAAK</sequence>
<proteinExistence type="inferred from homology"/>
<evidence type="ECO:0000256" key="1">
    <source>
        <dbReference type="ARBA" id="ARBA00004123"/>
    </source>
</evidence>
<keyword evidence="8" id="KW-1185">Reference proteome</keyword>
<dbReference type="EMBL" id="CALNXJ010000010">
    <property type="protein sequence ID" value="CAH3106823.1"/>
    <property type="molecule type" value="Genomic_DNA"/>
</dbReference>
<dbReference type="InterPro" id="IPR031739">
    <property type="entry name" value="Ncaph2"/>
</dbReference>
<dbReference type="GO" id="GO:0051306">
    <property type="term" value="P:mitotic sister chromatid separation"/>
    <property type="evidence" value="ECO:0007669"/>
    <property type="project" value="TreeGrafter"/>
</dbReference>
<dbReference type="GO" id="GO:0000796">
    <property type="term" value="C:condensin complex"/>
    <property type="evidence" value="ECO:0007669"/>
    <property type="project" value="TreeGrafter"/>
</dbReference>
<gene>
    <name evidence="7" type="ORF">PMEA_00001711</name>
</gene>
<evidence type="ECO:0000256" key="3">
    <source>
        <dbReference type="ARBA" id="ARBA00023242"/>
    </source>
</evidence>
<dbReference type="PANTHER" id="PTHR14324">
    <property type="entry name" value="CONDENSIN-2 COMPLEX SUBUNIT H2"/>
    <property type="match status" value="1"/>
</dbReference>
<name>A0AAU9W9P7_9CNID</name>
<dbReference type="GO" id="GO:0003682">
    <property type="term" value="F:chromatin binding"/>
    <property type="evidence" value="ECO:0007669"/>
    <property type="project" value="TreeGrafter"/>
</dbReference>
<comment type="subcellular location">
    <subcellularLocation>
        <location evidence="1">Nucleus</location>
    </subcellularLocation>
</comment>
<dbReference type="Pfam" id="PF16858">
    <property type="entry name" value="CNDH2_C"/>
    <property type="match status" value="1"/>
</dbReference>
<dbReference type="GO" id="GO:0010032">
    <property type="term" value="P:meiotic chromosome condensation"/>
    <property type="evidence" value="ECO:0007669"/>
    <property type="project" value="TreeGrafter"/>
</dbReference>
<dbReference type="PANTHER" id="PTHR14324:SF3">
    <property type="entry name" value="CONDENSIN-2 COMPLEX SUBUNIT H2"/>
    <property type="match status" value="1"/>
</dbReference>
<evidence type="ECO:0008006" key="9">
    <source>
        <dbReference type="Google" id="ProtNLM"/>
    </source>
</evidence>
<organism evidence="7 8">
    <name type="scientific">Pocillopora meandrina</name>
    <dbReference type="NCBI Taxonomy" id="46732"/>
    <lineage>
        <taxon>Eukaryota</taxon>
        <taxon>Metazoa</taxon>
        <taxon>Cnidaria</taxon>
        <taxon>Anthozoa</taxon>
        <taxon>Hexacorallia</taxon>
        <taxon>Scleractinia</taxon>
        <taxon>Astrocoeniina</taxon>
        <taxon>Pocilloporidae</taxon>
        <taxon>Pocillopora</taxon>
    </lineage>
</organism>
<feature type="compositionally biased region" description="Basic and acidic residues" evidence="4">
    <location>
        <begin position="315"/>
        <end position="324"/>
    </location>
</feature>
<accession>A0AAU9W9P7</accession>
<feature type="domain" description="Condensin-2 complex subunit H2 C-terminal" evidence="6">
    <location>
        <begin position="498"/>
        <end position="619"/>
    </location>
</feature>
<feature type="compositionally biased region" description="Basic and acidic residues" evidence="4">
    <location>
        <begin position="292"/>
        <end position="304"/>
    </location>
</feature>
<keyword evidence="3" id="KW-0539">Nucleus</keyword>
<feature type="compositionally biased region" description="Acidic residues" evidence="4">
    <location>
        <begin position="251"/>
        <end position="270"/>
    </location>
</feature>
<protein>
    <recommendedName>
        <fullName evidence="9">Condensin-2 complex subunit H2</fullName>
    </recommendedName>
</protein>
<dbReference type="AlphaFoldDB" id="A0AAU9W9P7"/>
<comment type="caution">
    <text evidence="7">The sequence shown here is derived from an EMBL/GenBank/DDBJ whole genome shotgun (WGS) entry which is preliminary data.</text>
</comment>
<dbReference type="GO" id="GO:0005634">
    <property type="term" value="C:nucleus"/>
    <property type="evidence" value="ECO:0007669"/>
    <property type="project" value="UniProtKB-SubCell"/>
</dbReference>
<dbReference type="InterPro" id="IPR009378">
    <property type="entry name" value="H2_N"/>
</dbReference>
<dbReference type="Proteomes" id="UP001159428">
    <property type="component" value="Unassembled WGS sequence"/>
</dbReference>
<evidence type="ECO:0000259" key="6">
    <source>
        <dbReference type="Pfam" id="PF16858"/>
    </source>
</evidence>
<evidence type="ECO:0000259" key="5">
    <source>
        <dbReference type="Pfam" id="PF06278"/>
    </source>
</evidence>
<evidence type="ECO:0000256" key="4">
    <source>
        <dbReference type="SAM" id="MobiDB-lite"/>
    </source>
</evidence>
<evidence type="ECO:0000256" key="2">
    <source>
        <dbReference type="ARBA" id="ARBA00007844"/>
    </source>
</evidence>
<feature type="domain" description="Condensin II complex subunit H2 N-terminal" evidence="5">
    <location>
        <begin position="15"/>
        <end position="129"/>
    </location>
</feature>
<evidence type="ECO:0000313" key="7">
    <source>
        <dbReference type="EMBL" id="CAH3106823.1"/>
    </source>
</evidence>
<evidence type="ECO:0000313" key="8">
    <source>
        <dbReference type="Proteomes" id="UP001159428"/>
    </source>
</evidence>
<dbReference type="Pfam" id="PF06278">
    <property type="entry name" value="CNDH2_N"/>
    <property type="match status" value="1"/>
</dbReference>
<reference evidence="7 8" key="1">
    <citation type="submission" date="2022-05" db="EMBL/GenBank/DDBJ databases">
        <authorList>
            <consortium name="Genoscope - CEA"/>
            <person name="William W."/>
        </authorList>
    </citation>
    <scope>NUCLEOTIDE SEQUENCE [LARGE SCALE GENOMIC DNA]</scope>
</reference>
<feature type="region of interest" description="Disordered" evidence="4">
    <location>
        <begin position="251"/>
        <end position="365"/>
    </location>
</feature>
<comment type="similarity">
    <text evidence="2">Belongs to the CND2 H2 (condensin-2 subunit 2) family.</text>
</comment>